<protein>
    <submittedName>
        <fullName evidence="1">Uncharacterized protein</fullName>
    </submittedName>
</protein>
<gene>
    <name evidence="1" type="ORF">SKTS_12560</name>
</gene>
<evidence type="ECO:0000313" key="1">
    <source>
        <dbReference type="EMBL" id="BCB26370.1"/>
    </source>
</evidence>
<organism evidence="1 2">
    <name type="scientific">Sulfurimicrobium lacus</name>
    <dbReference type="NCBI Taxonomy" id="2715678"/>
    <lineage>
        <taxon>Bacteria</taxon>
        <taxon>Pseudomonadati</taxon>
        <taxon>Pseudomonadota</taxon>
        <taxon>Betaproteobacteria</taxon>
        <taxon>Nitrosomonadales</taxon>
        <taxon>Sulfuricellaceae</taxon>
        <taxon>Sulfurimicrobium</taxon>
    </lineage>
</organism>
<dbReference type="AlphaFoldDB" id="A0A6F8VAL4"/>
<dbReference type="Proteomes" id="UP000502260">
    <property type="component" value="Chromosome"/>
</dbReference>
<reference evidence="2" key="1">
    <citation type="submission" date="2020-03" db="EMBL/GenBank/DDBJ databases">
        <title>Complete genome sequence of sulfur-oxidizing bacterium skT11.</title>
        <authorList>
            <person name="Kanda M."/>
            <person name="Kojima H."/>
            <person name="Fukui M."/>
        </authorList>
    </citation>
    <scope>NUCLEOTIDE SEQUENCE [LARGE SCALE GENOMIC DNA]</scope>
    <source>
        <strain evidence="2">skT11</strain>
    </source>
</reference>
<name>A0A6F8VAL4_9PROT</name>
<dbReference type="KEGG" id="slac:SKTS_12560"/>
<accession>A0A6F8VAL4</accession>
<proteinExistence type="predicted"/>
<dbReference type="EMBL" id="AP022853">
    <property type="protein sequence ID" value="BCB26370.1"/>
    <property type="molecule type" value="Genomic_DNA"/>
</dbReference>
<sequence length="84" mass="9845">MKNTPIKLGATYSNGYFHGHWEVRQVLAQGVPCEHENQPECVKYKVLVGPQRRRNFICSADEFSRWARYEVARDENSWRISSES</sequence>
<dbReference type="RefSeq" id="WP_173061962.1">
    <property type="nucleotide sequence ID" value="NZ_AP022853.1"/>
</dbReference>
<evidence type="ECO:0000313" key="2">
    <source>
        <dbReference type="Proteomes" id="UP000502260"/>
    </source>
</evidence>
<keyword evidence="2" id="KW-1185">Reference proteome</keyword>